<gene>
    <name evidence="1" type="ORF">SPF06_14740</name>
</gene>
<dbReference type="PANTHER" id="PTHR40267">
    <property type="entry name" value="BLR3294 PROTEIN"/>
    <property type="match status" value="1"/>
</dbReference>
<dbReference type="PANTHER" id="PTHR40267:SF1">
    <property type="entry name" value="BLR3294 PROTEIN"/>
    <property type="match status" value="1"/>
</dbReference>
<name>A0ABU5T8Y1_9MICC</name>
<evidence type="ECO:0000313" key="1">
    <source>
        <dbReference type="EMBL" id="MEA5455990.1"/>
    </source>
</evidence>
<dbReference type="Pfam" id="PF17645">
    <property type="entry name" value="Amdase"/>
    <property type="match status" value="1"/>
</dbReference>
<dbReference type="RefSeq" id="WP_323279878.1">
    <property type="nucleotide sequence ID" value="NZ_JAYGGQ010000011.1"/>
</dbReference>
<comment type="caution">
    <text evidence="1">The sequence shown here is derived from an EMBL/GenBank/DDBJ whole genome shotgun (WGS) entry which is preliminary data.</text>
</comment>
<protein>
    <submittedName>
        <fullName evidence="1">Aspartate/glutamate racemase family protein</fullName>
    </submittedName>
</protein>
<dbReference type="PIRSF" id="PIRSF015736">
    <property type="entry name" value="MI"/>
    <property type="match status" value="1"/>
</dbReference>
<dbReference type="Proteomes" id="UP001304769">
    <property type="component" value="Unassembled WGS sequence"/>
</dbReference>
<sequence length="249" mass="25414">MARPGPSSPGSAGAPGPRVRLGMLVPSSNSNAETLTAALLAHRPDVGVHYSRFRLPPELGDAIDAAVLGDAPSLLADAELDAVAFHGTSGSWVGLDGDRNLSASLAAATGAPATTASLAVVDALAALGATRIAVVFPGPAPIADLIAQEYARSGLEVVATSTPETVLSNPEIARLPAEDIATLMRPAFVPDAEAVVCIGTNLRAGYLVPEFEREFGVPVVDSAVATLWKLLRLAGAAQPTPGWGRLFEV</sequence>
<reference evidence="1 2" key="1">
    <citation type="submission" date="2023-12" db="EMBL/GenBank/DDBJ databases">
        <title>Sinomonas terricola sp. nov, isolated from litchi orchard soil in Guangdong, PR China.</title>
        <authorList>
            <person name="Jiaxin W."/>
            <person name="Yang Z."/>
            <person name="Honghui Z."/>
        </authorList>
    </citation>
    <scope>NUCLEOTIDE SEQUENCE [LARGE SCALE GENOMIC DNA]</scope>
    <source>
        <strain evidence="1 2">JGH33</strain>
    </source>
</reference>
<accession>A0ABU5T8Y1</accession>
<dbReference type="InterPro" id="IPR053714">
    <property type="entry name" value="Iso_Racemase_Enz_sf"/>
</dbReference>
<dbReference type="EMBL" id="JAYGGQ010000011">
    <property type="protein sequence ID" value="MEA5455990.1"/>
    <property type="molecule type" value="Genomic_DNA"/>
</dbReference>
<dbReference type="Gene3D" id="3.40.50.12500">
    <property type="match status" value="1"/>
</dbReference>
<dbReference type="InterPro" id="IPR026286">
    <property type="entry name" value="MaiA/AMDase"/>
</dbReference>
<evidence type="ECO:0000313" key="2">
    <source>
        <dbReference type="Proteomes" id="UP001304769"/>
    </source>
</evidence>
<proteinExistence type="predicted"/>
<organism evidence="1 2">
    <name type="scientific">Sinomonas terricola</name>
    <dbReference type="NCBI Taxonomy" id="3110330"/>
    <lineage>
        <taxon>Bacteria</taxon>
        <taxon>Bacillati</taxon>
        <taxon>Actinomycetota</taxon>
        <taxon>Actinomycetes</taxon>
        <taxon>Micrococcales</taxon>
        <taxon>Micrococcaceae</taxon>
        <taxon>Sinomonas</taxon>
    </lineage>
</organism>
<keyword evidence="2" id="KW-1185">Reference proteome</keyword>